<proteinExistence type="predicted"/>
<keyword evidence="1" id="KW-0472">Membrane</keyword>
<sequence>MKIVKLLAIFAILPIVCLLGEEKVDVTPQNDDLKIEDLDINKKIKKLLHKRKLMMISVIAAAALAAGGILGGVGYGISQHRKKARLEKDEEPFTDIFDEPQPKKETAPFKMTSETIHPEIHVSIPEATGFVSPSNIDVQNIDEDTDILMETLVDEIGQEVREEMDQ</sequence>
<keyword evidence="2" id="KW-0732">Signal</keyword>
<feature type="transmembrane region" description="Helical" evidence="1">
    <location>
        <begin position="53"/>
        <end position="77"/>
    </location>
</feature>
<organism evidence="3 4">
    <name type="scientific">Plasmodium coatneyi</name>
    <dbReference type="NCBI Taxonomy" id="208452"/>
    <lineage>
        <taxon>Eukaryota</taxon>
        <taxon>Sar</taxon>
        <taxon>Alveolata</taxon>
        <taxon>Apicomplexa</taxon>
        <taxon>Aconoidasida</taxon>
        <taxon>Haemosporida</taxon>
        <taxon>Plasmodiidae</taxon>
        <taxon>Plasmodium</taxon>
    </lineage>
</organism>
<evidence type="ECO:0000256" key="1">
    <source>
        <dbReference type="SAM" id="Phobius"/>
    </source>
</evidence>
<accession>A0A1B1DWL8</accession>
<keyword evidence="1" id="KW-1133">Transmembrane helix</keyword>
<gene>
    <name evidence="3" type="ORF">PCOAH_00015330</name>
</gene>
<dbReference type="GeneID" id="30908259"/>
<keyword evidence="4" id="KW-1185">Reference proteome</keyword>
<name>A0A1B1DWL8_9APIC</name>
<keyword evidence="1" id="KW-0812">Transmembrane</keyword>
<dbReference type="EMBL" id="CP016244">
    <property type="protein sequence ID" value="ANQ07029.1"/>
    <property type="molecule type" value="Genomic_DNA"/>
</dbReference>
<dbReference type="VEuPathDB" id="PlasmoDB:PCOAH_00015330"/>
<dbReference type="AlphaFoldDB" id="A0A1B1DWL8"/>
<evidence type="ECO:0000313" key="3">
    <source>
        <dbReference type="EMBL" id="ANQ07029.1"/>
    </source>
</evidence>
<evidence type="ECO:0000313" key="4">
    <source>
        <dbReference type="Proteomes" id="UP000092716"/>
    </source>
</evidence>
<dbReference type="KEGG" id="pcot:PCOAH_00015330"/>
<dbReference type="Pfam" id="PF09716">
    <property type="entry name" value="ETRAMP"/>
    <property type="match status" value="1"/>
</dbReference>
<evidence type="ECO:0000256" key="2">
    <source>
        <dbReference type="SAM" id="SignalP"/>
    </source>
</evidence>
<feature type="chain" id="PRO_5008521298" evidence="2">
    <location>
        <begin position="21"/>
        <end position="166"/>
    </location>
</feature>
<dbReference type="RefSeq" id="XP_019913724.1">
    <property type="nucleotide sequence ID" value="XM_020058342.1"/>
</dbReference>
<dbReference type="Proteomes" id="UP000092716">
    <property type="component" value="Chromosome 6"/>
</dbReference>
<reference evidence="4" key="1">
    <citation type="submission" date="2016-06" db="EMBL/GenBank/DDBJ databases">
        <title>First high quality genome sequence of Plasmodium coatneyi using continuous long reads from single molecule, real-time sequencing.</title>
        <authorList>
            <person name="Chien J.-T."/>
            <person name="Pakala S.B."/>
            <person name="Geraldo J.A."/>
            <person name="Lapp S.A."/>
            <person name="Barnwell J.W."/>
            <person name="Kissinger J.C."/>
            <person name="Galinski M.R."/>
            <person name="Humphrey J.C."/>
        </authorList>
    </citation>
    <scope>NUCLEOTIDE SEQUENCE [LARGE SCALE GENOMIC DNA]</scope>
    <source>
        <strain evidence="4">Hackeri</strain>
    </source>
</reference>
<protein>
    <submittedName>
        <fullName evidence="3">Early transcribed membrane protein</fullName>
    </submittedName>
</protein>
<feature type="signal peptide" evidence="2">
    <location>
        <begin position="1"/>
        <end position="20"/>
    </location>
</feature>
<dbReference type="OrthoDB" id="387429at2759"/>